<protein>
    <submittedName>
        <fullName evidence="1">Uncharacterized protein</fullName>
    </submittedName>
</protein>
<sequence>MRGNGNGVELLSTQRLKPFENKEHNPESYEDMQLDYSPRIFSSLERVNALAFAASPTSFILSMNWIVDLSAFRVVSLADIQQNWGAFI</sequence>
<proteinExistence type="predicted"/>
<reference evidence="2" key="1">
    <citation type="journal article" date="2019" name="Gigascience">
        <title>De novo genome assembly of the endangered Acer yangbiense, a plant species with extremely small populations endemic to Yunnan Province, China.</title>
        <authorList>
            <person name="Yang J."/>
            <person name="Wariss H.M."/>
            <person name="Tao L."/>
            <person name="Zhang R."/>
            <person name="Yun Q."/>
            <person name="Hollingsworth P."/>
            <person name="Dao Z."/>
            <person name="Luo G."/>
            <person name="Guo H."/>
            <person name="Ma Y."/>
            <person name="Sun W."/>
        </authorList>
    </citation>
    <scope>NUCLEOTIDE SEQUENCE [LARGE SCALE GENOMIC DNA]</scope>
    <source>
        <strain evidence="2">cv. br00</strain>
    </source>
</reference>
<accession>A0A5N5L6K0</accession>
<evidence type="ECO:0000313" key="1">
    <source>
        <dbReference type="EMBL" id="KAB5538148.1"/>
    </source>
</evidence>
<keyword evidence="2" id="KW-1185">Reference proteome</keyword>
<dbReference type="Proteomes" id="UP000326939">
    <property type="component" value="Chromosome 10"/>
</dbReference>
<evidence type="ECO:0000313" key="2">
    <source>
        <dbReference type="Proteomes" id="UP000326939"/>
    </source>
</evidence>
<dbReference type="AlphaFoldDB" id="A0A5N5L6K0"/>
<gene>
    <name evidence="1" type="ORF">DKX38_015681</name>
</gene>
<dbReference type="EMBL" id="VDCV01000010">
    <property type="protein sequence ID" value="KAB5538148.1"/>
    <property type="molecule type" value="Genomic_DNA"/>
</dbReference>
<organism evidence="1 2">
    <name type="scientific">Salix brachista</name>
    <dbReference type="NCBI Taxonomy" id="2182728"/>
    <lineage>
        <taxon>Eukaryota</taxon>
        <taxon>Viridiplantae</taxon>
        <taxon>Streptophyta</taxon>
        <taxon>Embryophyta</taxon>
        <taxon>Tracheophyta</taxon>
        <taxon>Spermatophyta</taxon>
        <taxon>Magnoliopsida</taxon>
        <taxon>eudicotyledons</taxon>
        <taxon>Gunneridae</taxon>
        <taxon>Pentapetalae</taxon>
        <taxon>rosids</taxon>
        <taxon>fabids</taxon>
        <taxon>Malpighiales</taxon>
        <taxon>Salicaceae</taxon>
        <taxon>Saliceae</taxon>
        <taxon>Salix</taxon>
    </lineage>
</organism>
<name>A0A5N5L6K0_9ROSI</name>
<comment type="caution">
    <text evidence="1">The sequence shown here is derived from an EMBL/GenBank/DDBJ whole genome shotgun (WGS) entry which is preliminary data.</text>
</comment>